<evidence type="ECO:0000256" key="1">
    <source>
        <dbReference type="SAM" id="MobiDB-lite"/>
    </source>
</evidence>
<evidence type="ECO:0000313" key="2">
    <source>
        <dbReference type="EnsemblPlants" id="AET7Gv21122700.17"/>
    </source>
</evidence>
<accession>A0A453SWB1</accession>
<organism evidence="2 3">
    <name type="scientific">Aegilops tauschii subsp. strangulata</name>
    <name type="common">Goatgrass</name>
    <dbReference type="NCBI Taxonomy" id="200361"/>
    <lineage>
        <taxon>Eukaryota</taxon>
        <taxon>Viridiplantae</taxon>
        <taxon>Streptophyta</taxon>
        <taxon>Embryophyta</taxon>
        <taxon>Tracheophyta</taxon>
        <taxon>Spermatophyta</taxon>
        <taxon>Magnoliopsida</taxon>
        <taxon>Liliopsida</taxon>
        <taxon>Poales</taxon>
        <taxon>Poaceae</taxon>
        <taxon>BOP clade</taxon>
        <taxon>Pooideae</taxon>
        <taxon>Triticodae</taxon>
        <taxon>Triticeae</taxon>
        <taxon>Triticinae</taxon>
        <taxon>Aegilops</taxon>
    </lineage>
</organism>
<reference evidence="3" key="1">
    <citation type="journal article" date="2014" name="Science">
        <title>Ancient hybridizations among the ancestral genomes of bread wheat.</title>
        <authorList>
            <consortium name="International Wheat Genome Sequencing Consortium,"/>
            <person name="Marcussen T."/>
            <person name="Sandve S.R."/>
            <person name="Heier L."/>
            <person name="Spannagl M."/>
            <person name="Pfeifer M."/>
            <person name="Jakobsen K.S."/>
            <person name="Wulff B.B."/>
            <person name="Steuernagel B."/>
            <person name="Mayer K.F."/>
            <person name="Olsen O.A."/>
        </authorList>
    </citation>
    <scope>NUCLEOTIDE SEQUENCE [LARGE SCALE GENOMIC DNA]</scope>
    <source>
        <strain evidence="3">cv. AL8/78</strain>
    </source>
</reference>
<keyword evidence="3" id="KW-1185">Reference proteome</keyword>
<reference evidence="2" key="3">
    <citation type="journal article" date="2017" name="Nature">
        <title>Genome sequence of the progenitor of the wheat D genome Aegilops tauschii.</title>
        <authorList>
            <person name="Luo M.C."/>
            <person name="Gu Y.Q."/>
            <person name="Puiu D."/>
            <person name="Wang H."/>
            <person name="Twardziok S.O."/>
            <person name="Deal K.R."/>
            <person name="Huo N."/>
            <person name="Zhu T."/>
            <person name="Wang L."/>
            <person name="Wang Y."/>
            <person name="McGuire P.E."/>
            <person name="Liu S."/>
            <person name="Long H."/>
            <person name="Ramasamy R.K."/>
            <person name="Rodriguez J.C."/>
            <person name="Van S.L."/>
            <person name="Yuan L."/>
            <person name="Wang Z."/>
            <person name="Xia Z."/>
            <person name="Xiao L."/>
            <person name="Anderson O.D."/>
            <person name="Ouyang S."/>
            <person name="Liang Y."/>
            <person name="Zimin A.V."/>
            <person name="Pertea G."/>
            <person name="Qi P."/>
            <person name="Bennetzen J.L."/>
            <person name="Dai X."/>
            <person name="Dawson M.W."/>
            <person name="Muller H.G."/>
            <person name="Kugler K."/>
            <person name="Rivarola-Duarte L."/>
            <person name="Spannagl M."/>
            <person name="Mayer K.F.X."/>
            <person name="Lu F.H."/>
            <person name="Bevan M.W."/>
            <person name="Leroy P."/>
            <person name="Li P."/>
            <person name="You F.M."/>
            <person name="Sun Q."/>
            <person name="Liu Z."/>
            <person name="Lyons E."/>
            <person name="Wicker T."/>
            <person name="Salzberg S.L."/>
            <person name="Devos K.M."/>
            <person name="Dvorak J."/>
        </authorList>
    </citation>
    <scope>NUCLEOTIDE SEQUENCE [LARGE SCALE GENOMIC DNA]</scope>
    <source>
        <strain evidence="2">cv. AL8/78</strain>
    </source>
</reference>
<dbReference type="Proteomes" id="UP000015105">
    <property type="component" value="Chromosome 7D"/>
</dbReference>
<dbReference type="Gramene" id="AET7Gv21122700.17">
    <property type="protein sequence ID" value="AET7Gv21122700.17"/>
    <property type="gene ID" value="AET7Gv21122700"/>
</dbReference>
<feature type="compositionally biased region" description="Low complexity" evidence="1">
    <location>
        <begin position="21"/>
        <end position="36"/>
    </location>
</feature>
<reference evidence="2" key="5">
    <citation type="journal article" date="2021" name="G3 (Bethesda)">
        <title>Aegilops tauschii genome assembly Aet v5.0 features greater sequence contiguity and improved annotation.</title>
        <authorList>
            <person name="Wang L."/>
            <person name="Zhu T."/>
            <person name="Rodriguez J.C."/>
            <person name="Deal K.R."/>
            <person name="Dubcovsky J."/>
            <person name="McGuire P.E."/>
            <person name="Lux T."/>
            <person name="Spannagl M."/>
            <person name="Mayer K.F.X."/>
            <person name="Baldrich P."/>
            <person name="Meyers B.C."/>
            <person name="Huo N."/>
            <person name="Gu Y.Q."/>
            <person name="Zhou H."/>
            <person name="Devos K.M."/>
            <person name="Bennetzen J.L."/>
            <person name="Unver T."/>
            <person name="Budak H."/>
            <person name="Gulick P.J."/>
            <person name="Galiba G."/>
            <person name="Kalapos B."/>
            <person name="Nelson D.R."/>
            <person name="Li P."/>
            <person name="You F.M."/>
            <person name="Luo M.C."/>
            <person name="Dvorak J."/>
        </authorList>
    </citation>
    <scope>NUCLEOTIDE SEQUENCE [LARGE SCALE GENOMIC DNA]</scope>
    <source>
        <strain evidence="2">cv. AL8/78</strain>
    </source>
</reference>
<feature type="compositionally biased region" description="Low complexity" evidence="1">
    <location>
        <begin position="46"/>
        <end position="56"/>
    </location>
</feature>
<protein>
    <submittedName>
        <fullName evidence="2">Uncharacterized protein</fullName>
    </submittedName>
</protein>
<feature type="region of interest" description="Disordered" evidence="1">
    <location>
        <begin position="85"/>
        <end position="118"/>
    </location>
</feature>
<dbReference type="AlphaFoldDB" id="A0A453SWB1"/>
<reference evidence="3" key="2">
    <citation type="journal article" date="2017" name="Nat. Plants">
        <title>The Aegilops tauschii genome reveals multiple impacts of transposons.</title>
        <authorList>
            <person name="Zhao G."/>
            <person name="Zou C."/>
            <person name="Li K."/>
            <person name="Wang K."/>
            <person name="Li T."/>
            <person name="Gao L."/>
            <person name="Zhang X."/>
            <person name="Wang H."/>
            <person name="Yang Z."/>
            <person name="Liu X."/>
            <person name="Jiang W."/>
            <person name="Mao L."/>
            <person name="Kong X."/>
            <person name="Jiao Y."/>
            <person name="Jia J."/>
        </authorList>
    </citation>
    <scope>NUCLEOTIDE SEQUENCE [LARGE SCALE GENOMIC DNA]</scope>
    <source>
        <strain evidence="3">cv. AL8/78</strain>
    </source>
</reference>
<feature type="region of interest" description="Disordered" evidence="1">
    <location>
        <begin position="1"/>
        <end position="56"/>
    </location>
</feature>
<reference evidence="2" key="4">
    <citation type="submission" date="2019-03" db="UniProtKB">
        <authorList>
            <consortium name="EnsemblPlants"/>
        </authorList>
    </citation>
    <scope>IDENTIFICATION</scope>
</reference>
<name>A0A453SWB1_AEGTS</name>
<dbReference type="EnsemblPlants" id="AET7Gv21122700.17">
    <property type="protein sequence ID" value="AET7Gv21122700.17"/>
    <property type="gene ID" value="AET7Gv21122700"/>
</dbReference>
<sequence>IRQPACIPAAPPCTPPRRRTYASPHSTTCHSTSPRSAQLRSANPKRSSQQQLQRRPLLYGQLPPITSTVILINSPQTSVEFAAPNPALPNCTVGRRLRPRAHMATGGGRPGDLSKREY</sequence>
<evidence type="ECO:0000313" key="3">
    <source>
        <dbReference type="Proteomes" id="UP000015105"/>
    </source>
</evidence>
<proteinExistence type="predicted"/>